<sequence length="109" mass="12658">MERECGARIAGKERVELCEPRVTQAADRFHIAMYSPCIYCDGTLRTHNAHRQKEVNRKSWNGQKSGEATMQNEEESYNGPRSYNKRVDYSSDRKAIGQMYYSEAILYPE</sequence>
<feature type="region of interest" description="Disordered" evidence="1">
    <location>
        <begin position="51"/>
        <end position="87"/>
    </location>
</feature>
<dbReference type="Proteomes" id="UP000291343">
    <property type="component" value="Unassembled WGS sequence"/>
</dbReference>
<gene>
    <name evidence="2" type="ORF">LSTR_LSTR004371</name>
</gene>
<dbReference type="EMBL" id="QKKF02015335">
    <property type="protein sequence ID" value="RZF42222.1"/>
    <property type="molecule type" value="Genomic_DNA"/>
</dbReference>
<feature type="compositionally biased region" description="Polar residues" evidence="1">
    <location>
        <begin position="58"/>
        <end position="71"/>
    </location>
</feature>
<accession>A0A482X982</accession>
<organism evidence="2 3">
    <name type="scientific">Laodelphax striatellus</name>
    <name type="common">Small brown planthopper</name>
    <name type="synonym">Delphax striatella</name>
    <dbReference type="NCBI Taxonomy" id="195883"/>
    <lineage>
        <taxon>Eukaryota</taxon>
        <taxon>Metazoa</taxon>
        <taxon>Ecdysozoa</taxon>
        <taxon>Arthropoda</taxon>
        <taxon>Hexapoda</taxon>
        <taxon>Insecta</taxon>
        <taxon>Pterygota</taxon>
        <taxon>Neoptera</taxon>
        <taxon>Paraneoptera</taxon>
        <taxon>Hemiptera</taxon>
        <taxon>Auchenorrhyncha</taxon>
        <taxon>Fulgoroidea</taxon>
        <taxon>Delphacidae</taxon>
        <taxon>Criomorphinae</taxon>
        <taxon>Laodelphax</taxon>
    </lineage>
</organism>
<evidence type="ECO:0000313" key="3">
    <source>
        <dbReference type="Proteomes" id="UP000291343"/>
    </source>
</evidence>
<reference evidence="2 3" key="1">
    <citation type="journal article" date="2017" name="Gigascience">
        <title>Genome sequence of the small brown planthopper, Laodelphax striatellus.</title>
        <authorList>
            <person name="Zhu J."/>
            <person name="Jiang F."/>
            <person name="Wang X."/>
            <person name="Yang P."/>
            <person name="Bao Y."/>
            <person name="Zhao W."/>
            <person name="Wang W."/>
            <person name="Lu H."/>
            <person name="Wang Q."/>
            <person name="Cui N."/>
            <person name="Li J."/>
            <person name="Chen X."/>
            <person name="Luo L."/>
            <person name="Yu J."/>
            <person name="Kang L."/>
            <person name="Cui F."/>
        </authorList>
    </citation>
    <scope>NUCLEOTIDE SEQUENCE [LARGE SCALE GENOMIC DNA]</scope>
    <source>
        <strain evidence="2">Lst14</strain>
    </source>
</reference>
<evidence type="ECO:0000313" key="2">
    <source>
        <dbReference type="EMBL" id="RZF42222.1"/>
    </source>
</evidence>
<dbReference type="InParanoid" id="A0A482X982"/>
<dbReference type="AlphaFoldDB" id="A0A482X982"/>
<protein>
    <submittedName>
        <fullName evidence="2">Uncharacterized protein</fullName>
    </submittedName>
</protein>
<proteinExistence type="predicted"/>
<keyword evidence="3" id="KW-1185">Reference proteome</keyword>
<evidence type="ECO:0000256" key="1">
    <source>
        <dbReference type="SAM" id="MobiDB-lite"/>
    </source>
</evidence>
<comment type="caution">
    <text evidence="2">The sequence shown here is derived from an EMBL/GenBank/DDBJ whole genome shotgun (WGS) entry which is preliminary data.</text>
</comment>
<name>A0A482X982_LAOST</name>